<feature type="binding site" evidence="8">
    <location>
        <position position="194"/>
    </location>
    <ligand>
        <name>Mg(2+)</name>
        <dbReference type="ChEBI" id="CHEBI:18420"/>
    </ligand>
</feature>
<dbReference type="NCBIfam" id="TIGR00231">
    <property type="entry name" value="small_GTP"/>
    <property type="match status" value="1"/>
</dbReference>
<comment type="function">
    <text evidence="8">An essential GTPase which binds GTP, GDP and possibly (p)ppGpp with moderate affinity, with high nucleotide exchange rates and a fairly low GTP hydrolysis rate. Plays a role in control of the cell cycle, stress response, ribosome biogenesis and in those bacteria that undergo differentiation, in morphogenesis control.</text>
</comment>
<dbReference type="GO" id="GO:0005525">
    <property type="term" value="F:GTP binding"/>
    <property type="evidence" value="ECO:0007669"/>
    <property type="project" value="UniProtKB-UniRule"/>
</dbReference>
<comment type="cofactor">
    <cofactor evidence="8">
        <name>Mg(2+)</name>
        <dbReference type="ChEBI" id="CHEBI:18420"/>
    </cofactor>
</comment>
<organism evidence="11 12">
    <name type="scientific">Borrelia miyamotoi</name>
    <dbReference type="NCBI Taxonomy" id="47466"/>
    <lineage>
        <taxon>Bacteria</taxon>
        <taxon>Pseudomonadati</taxon>
        <taxon>Spirochaetota</taxon>
        <taxon>Spirochaetia</taxon>
        <taxon>Spirochaetales</taxon>
        <taxon>Borreliaceae</taxon>
        <taxon>Borrelia</taxon>
    </lineage>
</organism>
<evidence type="ECO:0000256" key="3">
    <source>
        <dbReference type="ARBA" id="ARBA00022723"/>
    </source>
</evidence>
<feature type="binding site" evidence="8">
    <location>
        <position position="174"/>
    </location>
    <ligand>
        <name>Mg(2+)</name>
        <dbReference type="ChEBI" id="CHEBI:18420"/>
    </ligand>
</feature>
<evidence type="ECO:0000256" key="4">
    <source>
        <dbReference type="ARBA" id="ARBA00022741"/>
    </source>
</evidence>
<accession>A0AAQ3AGL6</accession>
<dbReference type="FunFam" id="2.70.210.12:FF:000001">
    <property type="entry name" value="GTPase Obg"/>
    <property type="match status" value="1"/>
</dbReference>
<dbReference type="InterPro" id="IPR006073">
    <property type="entry name" value="GTP-bd"/>
</dbReference>
<keyword evidence="6 8" id="KW-0460">Magnesium</keyword>
<comment type="subcellular location">
    <subcellularLocation>
        <location evidence="8">Cytoplasm</location>
    </subcellularLocation>
</comment>
<feature type="domain" description="Obg" evidence="10">
    <location>
        <begin position="2"/>
        <end position="160"/>
    </location>
</feature>
<feature type="binding site" evidence="8">
    <location>
        <begin position="281"/>
        <end position="284"/>
    </location>
    <ligand>
        <name>GTP</name>
        <dbReference type="ChEBI" id="CHEBI:37565"/>
    </ligand>
</feature>
<dbReference type="PIRSF" id="PIRSF002401">
    <property type="entry name" value="GTP_bd_Obg/CgtA"/>
    <property type="match status" value="1"/>
</dbReference>
<dbReference type="Pfam" id="PF01926">
    <property type="entry name" value="MMR_HSR1"/>
    <property type="match status" value="1"/>
</dbReference>
<keyword evidence="5 8" id="KW-0378">Hydrolase</keyword>
<gene>
    <name evidence="11" type="primary">obgE</name>
    <name evidence="8" type="synonym">obg</name>
    <name evidence="11" type="ORF">O5398_00330</name>
</gene>
<evidence type="ECO:0000259" key="10">
    <source>
        <dbReference type="PROSITE" id="PS51883"/>
    </source>
</evidence>
<dbReference type="InterPro" id="IPR005225">
    <property type="entry name" value="Small_GTP-bd"/>
</dbReference>
<dbReference type="InterPro" id="IPR027417">
    <property type="entry name" value="P-loop_NTPase"/>
</dbReference>
<dbReference type="PANTHER" id="PTHR11702:SF31">
    <property type="entry name" value="MITOCHONDRIAL RIBOSOME-ASSOCIATED GTPASE 2"/>
    <property type="match status" value="1"/>
</dbReference>
<dbReference type="CDD" id="cd01898">
    <property type="entry name" value="Obg"/>
    <property type="match status" value="1"/>
</dbReference>
<dbReference type="InterPro" id="IPR045086">
    <property type="entry name" value="OBG_GTPase"/>
</dbReference>
<feature type="binding site" evidence="8">
    <location>
        <begin position="192"/>
        <end position="196"/>
    </location>
    <ligand>
        <name>GTP</name>
        <dbReference type="ChEBI" id="CHEBI:37565"/>
    </ligand>
</feature>
<dbReference type="EC" id="3.6.5.-" evidence="8"/>
<evidence type="ECO:0000256" key="8">
    <source>
        <dbReference type="HAMAP-Rule" id="MF_01454"/>
    </source>
</evidence>
<evidence type="ECO:0000256" key="7">
    <source>
        <dbReference type="ARBA" id="ARBA00023134"/>
    </source>
</evidence>
<dbReference type="SUPFAM" id="SSF82051">
    <property type="entry name" value="Obg GTP-binding protein N-terminal domain"/>
    <property type="match status" value="1"/>
</dbReference>
<reference evidence="11" key="1">
    <citation type="submission" date="2022-12" db="EMBL/GenBank/DDBJ databases">
        <title>B. miyamotoi WGS.</title>
        <authorList>
            <person name="Kuleshov K.V."/>
            <person name="Hoornstra D."/>
            <person name="Hovius J.W."/>
            <person name="Platonov A.E."/>
            <person name="Telford S.R. III."/>
        </authorList>
    </citation>
    <scope>NUCLEOTIDE SEQUENCE</scope>
    <source>
        <strain evidence="11">410</strain>
    </source>
</reference>
<dbReference type="RefSeq" id="WP_043867903.1">
    <property type="nucleotide sequence ID" value="NZ_CP010308.1"/>
</dbReference>
<dbReference type="KEGG" id="bmiy:RJ61_03870"/>
<feature type="binding site" evidence="8">
    <location>
        <begin position="214"/>
        <end position="217"/>
    </location>
    <ligand>
        <name>GTP</name>
        <dbReference type="ChEBI" id="CHEBI:37565"/>
    </ligand>
</feature>
<dbReference type="GO" id="GO:0042254">
    <property type="term" value="P:ribosome biogenesis"/>
    <property type="evidence" value="ECO:0007669"/>
    <property type="project" value="UniProtKB-UniRule"/>
</dbReference>
<dbReference type="NCBIfam" id="TIGR02729">
    <property type="entry name" value="Obg_CgtA"/>
    <property type="match status" value="1"/>
</dbReference>
<dbReference type="GO" id="GO:0005737">
    <property type="term" value="C:cytoplasm"/>
    <property type="evidence" value="ECO:0007669"/>
    <property type="project" value="UniProtKB-SubCell"/>
</dbReference>
<keyword evidence="3 8" id="KW-0479">Metal-binding</keyword>
<comment type="subunit">
    <text evidence="8">Monomer.</text>
</comment>
<protein>
    <recommendedName>
        <fullName evidence="8">GTPase Obg</fullName>
        <ecNumber evidence="8">3.6.5.-</ecNumber>
    </recommendedName>
    <alternativeName>
        <fullName evidence="8">GTP-binding protein Obg</fullName>
    </alternativeName>
</protein>
<dbReference type="PROSITE" id="PS51883">
    <property type="entry name" value="OBG"/>
    <property type="match status" value="1"/>
</dbReference>
<evidence type="ECO:0000256" key="2">
    <source>
        <dbReference type="ARBA" id="ARBA00022490"/>
    </source>
</evidence>
<dbReference type="InterPro" id="IPR036726">
    <property type="entry name" value="GTP1_OBG_dom_sf"/>
</dbReference>
<feature type="binding site" evidence="8">
    <location>
        <begin position="167"/>
        <end position="174"/>
    </location>
    <ligand>
        <name>GTP</name>
        <dbReference type="ChEBI" id="CHEBI:37565"/>
    </ligand>
</feature>
<evidence type="ECO:0000256" key="1">
    <source>
        <dbReference type="ARBA" id="ARBA00007699"/>
    </source>
</evidence>
<dbReference type="HAMAP" id="MF_01454">
    <property type="entry name" value="GTPase_Obg"/>
    <property type="match status" value="1"/>
</dbReference>
<dbReference type="Gene3D" id="3.40.50.300">
    <property type="entry name" value="P-loop containing nucleotide triphosphate hydrolases"/>
    <property type="match status" value="1"/>
</dbReference>
<comment type="similarity">
    <text evidence="1 8">Belongs to the TRAFAC class OBG-HflX-like GTPase superfamily. OBG GTPase family.</text>
</comment>
<evidence type="ECO:0000256" key="6">
    <source>
        <dbReference type="ARBA" id="ARBA00022842"/>
    </source>
</evidence>
<evidence type="ECO:0000259" key="9">
    <source>
        <dbReference type="PROSITE" id="PS51710"/>
    </source>
</evidence>
<sequence>MHTFKDSLNITVSSGDGGSGSISFLRERFKAKGGPDGGDGGRGGNVIFKVKSNLKTLSLYRNGQRLSASDGKPGMGSKKSGASGENLVVFVPPNTRVYDAVTNSVLFELQRFDEEVIVLKGGRGGLGNANFKSSTRRTPRFAQPGESGMTLNLRLELSLIADIGIVGLPNAGKSSLISTITASKSKVANYPFTTRVPHLGVIKSCFNNDLVIADVPGIIEGSSLGLGLGFEFLRHISKTKVLVFLIDVANNNFLSDYKILFNELGKYNVEFLSKKRVIVANKLDLDGAVARFNELKRSLDSEIILGISIYENRGIGELVSELFTLSEI</sequence>
<dbReference type="SUPFAM" id="SSF52540">
    <property type="entry name" value="P-loop containing nucleoside triphosphate hydrolases"/>
    <property type="match status" value="1"/>
</dbReference>
<dbReference type="PRINTS" id="PR00326">
    <property type="entry name" value="GTP1OBG"/>
</dbReference>
<evidence type="ECO:0000256" key="5">
    <source>
        <dbReference type="ARBA" id="ARBA00022801"/>
    </source>
</evidence>
<dbReference type="EMBL" id="CP114637">
    <property type="protein sequence ID" value="WAZ90618.1"/>
    <property type="molecule type" value="Genomic_DNA"/>
</dbReference>
<dbReference type="GO" id="GO:0000287">
    <property type="term" value="F:magnesium ion binding"/>
    <property type="evidence" value="ECO:0007669"/>
    <property type="project" value="InterPro"/>
</dbReference>
<evidence type="ECO:0000313" key="11">
    <source>
        <dbReference type="EMBL" id="WAZ90618.1"/>
    </source>
</evidence>
<name>A0AAQ3AGL6_9SPIR</name>
<dbReference type="PANTHER" id="PTHR11702">
    <property type="entry name" value="DEVELOPMENTALLY REGULATED GTP-BINDING PROTEIN-RELATED"/>
    <property type="match status" value="1"/>
</dbReference>
<dbReference type="Pfam" id="PF01018">
    <property type="entry name" value="GTP1_OBG"/>
    <property type="match status" value="1"/>
</dbReference>
<keyword evidence="2 8" id="KW-0963">Cytoplasm</keyword>
<dbReference type="AlphaFoldDB" id="A0AAQ3AGL6"/>
<dbReference type="InterPro" id="IPR014100">
    <property type="entry name" value="GTP-bd_Obg/CgtA"/>
</dbReference>
<keyword evidence="4 8" id="KW-0547">Nucleotide-binding</keyword>
<dbReference type="GO" id="GO:0043022">
    <property type="term" value="F:ribosome binding"/>
    <property type="evidence" value="ECO:0007669"/>
    <property type="project" value="UniProtKB-ARBA"/>
</dbReference>
<dbReference type="GO" id="GO:0003924">
    <property type="term" value="F:GTPase activity"/>
    <property type="evidence" value="ECO:0007669"/>
    <property type="project" value="UniProtKB-UniRule"/>
</dbReference>
<dbReference type="PROSITE" id="PS51710">
    <property type="entry name" value="G_OBG"/>
    <property type="match status" value="1"/>
</dbReference>
<feature type="binding site" evidence="8">
    <location>
        <begin position="308"/>
        <end position="310"/>
    </location>
    <ligand>
        <name>GTP</name>
        <dbReference type="ChEBI" id="CHEBI:37565"/>
    </ligand>
</feature>
<dbReference type="NCBIfam" id="NF008956">
    <property type="entry name" value="PRK12299.1"/>
    <property type="match status" value="1"/>
</dbReference>
<feature type="domain" description="OBG-type G" evidence="9">
    <location>
        <begin position="161"/>
        <end position="327"/>
    </location>
</feature>
<evidence type="ECO:0000313" key="12">
    <source>
        <dbReference type="Proteomes" id="UP001164544"/>
    </source>
</evidence>
<dbReference type="Proteomes" id="UP001164544">
    <property type="component" value="Chromosome"/>
</dbReference>
<dbReference type="InterPro" id="IPR006169">
    <property type="entry name" value="GTP1_OBG_dom"/>
</dbReference>
<dbReference type="InterPro" id="IPR031167">
    <property type="entry name" value="G_OBG"/>
</dbReference>
<proteinExistence type="inferred from homology"/>
<dbReference type="Gene3D" id="2.70.210.12">
    <property type="entry name" value="GTP1/OBG domain"/>
    <property type="match status" value="1"/>
</dbReference>
<keyword evidence="7 8" id="KW-0342">GTP-binding</keyword>